<dbReference type="SUPFAM" id="SSF51998">
    <property type="entry name" value="PFL-like glycyl radical enzymes"/>
    <property type="match status" value="1"/>
</dbReference>
<dbReference type="EC" id="1.17.4.1" evidence="3 13"/>
<dbReference type="Proteomes" id="UP000034845">
    <property type="component" value="Unassembled WGS sequence"/>
</dbReference>
<dbReference type="InterPro" id="IPR050862">
    <property type="entry name" value="RdRp_reductase_class-2"/>
</dbReference>
<dbReference type="PANTHER" id="PTHR43371:SF1">
    <property type="entry name" value="RIBONUCLEOSIDE-DIPHOSPHATE REDUCTASE"/>
    <property type="match status" value="1"/>
</dbReference>
<keyword evidence="9" id="KW-1015">Disulfide bond</keyword>
<evidence type="ECO:0000256" key="8">
    <source>
        <dbReference type="ARBA" id="ARBA00023002"/>
    </source>
</evidence>
<evidence type="ECO:0000256" key="10">
    <source>
        <dbReference type="ARBA" id="ARBA00023285"/>
    </source>
</evidence>
<proteinExistence type="inferred from homology"/>
<evidence type="ECO:0000256" key="1">
    <source>
        <dbReference type="ARBA" id="ARBA00001922"/>
    </source>
</evidence>
<feature type="domain" description="Ribonucleotide reductase class II vitamin B12-dependent N-terminal" evidence="15">
    <location>
        <begin position="35"/>
        <end position="127"/>
    </location>
</feature>
<evidence type="ECO:0000256" key="5">
    <source>
        <dbReference type="ARBA" id="ARBA00022628"/>
    </source>
</evidence>
<name>A0A0G0ME77_YANXG</name>
<evidence type="ECO:0000259" key="15">
    <source>
        <dbReference type="Pfam" id="PF08471"/>
    </source>
</evidence>
<feature type="domain" description="TSCPD" evidence="16">
    <location>
        <begin position="727"/>
        <end position="829"/>
    </location>
</feature>
<accession>A0A0G0ME77</accession>
<comment type="catalytic activity">
    <reaction evidence="12 13">
        <text>a 2'-deoxyribonucleoside 5'-diphosphate + [thioredoxin]-disulfide + H2O = a ribonucleoside 5'-diphosphate + [thioredoxin]-dithiol</text>
        <dbReference type="Rhea" id="RHEA:23252"/>
        <dbReference type="Rhea" id="RHEA-COMP:10698"/>
        <dbReference type="Rhea" id="RHEA-COMP:10700"/>
        <dbReference type="ChEBI" id="CHEBI:15377"/>
        <dbReference type="ChEBI" id="CHEBI:29950"/>
        <dbReference type="ChEBI" id="CHEBI:50058"/>
        <dbReference type="ChEBI" id="CHEBI:57930"/>
        <dbReference type="ChEBI" id="CHEBI:73316"/>
        <dbReference type="EC" id="1.17.4.1"/>
    </reaction>
</comment>
<dbReference type="PATRIC" id="fig|1619019.3.peg.282"/>
<reference evidence="17 18" key="1">
    <citation type="journal article" date="2015" name="Nature">
        <title>rRNA introns, odd ribosomes, and small enigmatic genomes across a large radiation of phyla.</title>
        <authorList>
            <person name="Brown C.T."/>
            <person name="Hug L.A."/>
            <person name="Thomas B.C."/>
            <person name="Sharon I."/>
            <person name="Castelle C.J."/>
            <person name="Singh A."/>
            <person name="Wilkins M.J."/>
            <person name="Williams K.H."/>
            <person name="Banfield J.F."/>
        </authorList>
    </citation>
    <scope>NUCLEOTIDE SEQUENCE [LARGE SCALE GENOMIC DNA]</scope>
    <source>
        <strain evidence="18">GW2011_GWA1_39_13</strain>
    </source>
</reference>
<dbReference type="InterPro" id="IPR013678">
    <property type="entry name" value="RNR_2_N"/>
</dbReference>
<comment type="similarity">
    <text evidence="2 13">Belongs to the ribonucleoside diphosphate reductase class-2 family.</text>
</comment>
<dbReference type="PRINTS" id="PR01183">
    <property type="entry name" value="RIBORDTASEM1"/>
</dbReference>
<keyword evidence="8 13" id="KW-0560">Oxidoreductase</keyword>
<keyword evidence="6 13" id="KW-0237">DNA synthesis</keyword>
<dbReference type="InterPro" id="IPR013344">
    <property type="entry name" value="RNR_NrdJ/NrdZ"/>
</dbReference>
<evidence type="ECO:0000256" key="13">
    <source>
        <dbReference type="RuleBase" id="RU364064"/>
    </source>
</evidence>
<dbReference type="GO" id="GO:0031419">
    <property type="term" value="F:cobalamin binding"/>
    <property type="evidence" value="ECO:0007669"/>
    <property type="project" value="UniProtKB-KW"/>
</dbReference>
<evidence type="ECO:0000259" key="14">
    <source>
        <dbReference type="Pfam" id="PF02867"/>
    </source>
</evidence>
<keyword evidence="5 13" id="KW-0846">Cobalamin</keyword>
<evidence type="ECO:0000256" key="3">
    <source>
        <dbReference type="ARBA" id="ARBA00012274"/>
    </source>
</evidence>
<evidence type="ECO:0000256" key="7">
    <source>
        <dbReference type="ARBA" id="ARBA00022741"/>
    </source>
</evidence>
<dbReference type="InterPro" id="IPR024434">
    <property type="entry name" value="TSCPD_dom"/>
</dbReference>
<dbReference type="CDD" id="cd02888">
    <property type="entry name" value="RNR_II_dimer"/>
    <property type="match status" value="1"/>
</dbReference>
<dbReference type="Pfam" id="PF02867">
    <property type="entry name" value="Ribonuc_red_lgC"/>
    <property type="match status" value="1"/>
</dbReference>
<dbReference type="Pfam" id="PF08471">
    <property type="entry name" value="Ribonuc_red_2_N"/>
    <property type="match status" value="1"/>
</dbReference>
<sequence>MDNNLFTDGGLGGRGLKWPRVFGTMHPYDEIVWEKRTAKITKGDGTVVFEQKDVEVPNFWSQTATDIVASKYFRGQLGTSNREGSVKDMIDRVARTIGGWGFKDGYFATAEDYENFTLDLTWILVNQYVAFNSPVWFNVGVHERPQCSACFILAVEDNMQSILDWYRDEGWIFKYGSGAGTNLSKLRSSKEPLSKGGYSSGPVSFMKGADGVANSIRSGGTTRRAAKMVVLNVDHPDIKNFIYCKKIIEDMTKALIRSGIKDSITADIFDPYTLLPYQNANNSVRVNDEFMRAVEADGYWNFKSVTTGEVIETLKAREVMDWIADAAWHSADPGMQYDTTINEWHTCPNTGRINSSNPCSEYMHIDNSACNLASLNLLKFLKTGGKFDVELFRKAVDVMITAQDIIIDNASYPTEKIGENSRNYRQLGLGYANLGAALMVLGLPYDSEKGRVLAGQITSLMCGEAYRMSAMLSDIKGPFAGYGMNQEPMLGIIAKHLGESEKLFEASGVMGVEDGDLHMASRLVWHDALDLGRKYGVRNSQMTVLAPTGTIAFLMDCDTTGIEPELALVKYKKLVGGGTLKLVNSHVPLALRRLGYSNEQIEDISKYLMDRETIEGAPHLKEEHVPVFDCSFKAQNGKRSINYSGHIKMMAAAQPFISGAISKTVNLPAEATVDDIKNVFIEGWRLGLKAIAVYRDGSKSIQPLNTKKEENNAFVEKVNGYTRIKLPDERPSITHKFNVGGFESYLTVGFYPDTMKPGETFLVAAKEGSTISGLFNTIATLISMCLQSGVPLKTLVRKFKDTRFDPAGFTTNPEIPVAKSITDYVFRYLGMKYLKPEDRDELFGPSHDHNEPVEIKEVVHESKSDSLLAELVSSKPAAPVHASGNGKAPGHILITDAPACVQCGTLMVRAGSCYSCPNCFATTGVCN</sequence>
<keyword evidence="7 13" id="KW-0547">Nucleotide-binding</keyword>
<evidence type="ECO:0000256" key="12">
    <source>
        <dbReference type="ARBA" id="ARBA00047754"/>
    </source>
</evidence>
<dbReference type="EMBL" id="LBWF01000003">
    <property type="protein sequence ID" value="KKR02384.1"/>
    <property type="molecule type" value="Genomic_DNA"/>
</dbReference>
<dbReference type="NCBIfam" id="TIGR02504">
    <property type="entry name" value="NrdJ_Z"/>
    <property type="match status" value="1"/>
</dbReference>
<feature type="domain" description="Ribonucleotide reductase large subunit C-terminal" evidence="14">
    <location>
        <begin position="148"/>
        <end position="694"/>
    </location>
</feature>
<dbReference type="NCBIfam" id="NF005122">
    <property type="entry name" value="PRK06556.1"/>
    <property type="match status" value="1"/>
</dbReference>
<evidence type="ECO:0000256" key="2">
    <source>
        <dbReference type="ARBA" id="ARBA00007405"/>
    </source>
</evidence>
<evidence type="ECO:0000256" key="9">
    <source>
        <dbReference type="ARBA" id="ARBA00023157"/>
    </source>
</evidence>
<dbReference type="AlphaFoldDB" id="A0A0G0ME77"/>
<evidence type="ECO:0000313" key="17">
    <source>
        <dbReference type="EMBL" id="KKR02384.1"/>
    </source>
</evidence>
<comment type="caution">
    <text evidence="17">The sequence shown here is derived from an EMBL/GenBank/DDBJ whole genome shotgun (WGS) entry which is preliminary data.</text>
</comment>
<dbReference type="PANTHER" id="PTHR43371">
    <property type="entry name" value="VITAMIN B12-DEPENDENT RIBONUCLEOTIDE REDUCTASE"/>
    <property type="match status" value="1"/>
</dbReference>
<evidence type="ECO:0000256" key="6">
    <source>
        <dbReference type="ARBA" id="ARBA00022634"/>
    </source>
</evidence>
<keyword evidence="10 13" id="KW-0170">Cobalt</keyword>
<dbReference type="GO" id="GO:0004748">
    <property type="term" value="F:ribonucleoside-diphosphate reductase activity, thioredoxin disulfide as acceptor"/>
    <property type="evidence" value="ECO:0007669"/>
    <property type="project" value="UniProtKB-EC"/>
</dbReference>
<evidence type="ECO:0000313" key="18">
    <source>
        <dbReference type="Proteomes" id="UP000034845"/>
    </source>
</evidence>
<organism evidence="17 18">
    <name type="scientific">Yanofskybacteria sp. (strain GW2011_GWA1_39_13)</name>
    <dbReference type="NCBI Taxonomy" id="1619019"/>
    <lineage>
        <taxon>Bacteria</taxon>
        <taxon>Candidatus Yanofskyibacteriota</taxon>
    </lineage>
</organism>
<dbReference type="Gene3D" id="3.20.70.20">
    <property type="match status" value="1"/>
</dbReference>
<evidence type="ECO:0000256" key="4">
    <source>
        <dbReference type="ARBA" id="ARBA00014409"/>
    </source>
</evidence>
<gene>
    <name evidence="17" type="ORF">UT29_C0003G0040</name>
</gene>
<protein>
    <recommendedName>
        <fullName evidence="4 13">Vitamin B12-dependent ribonucleotide reductase</fullName>
        <ecNumber evidence="3 13">1.17.4.1</ecNumber>
    </recommendedName>
</protein>
<dbReference type="GO" id="GO:0000166">
    <property type="term" value="F:nucleotide binding"/>
    <property type="evidence" value="ECO:0007669"/>
    <property type="project" value="UniProtKB-KW"/>
</dbReference>
<dbReference type="GO" id="GO:0071897">
    <property type="term" value="P:DNA biosynthetic process"/>
    <property type="evidence" value="ECO:0007669"/>
    <property type="project" value="UniProtKB-KW"/>
</dbReference>
<dbReference type="InterPro" id="IPR000788">
    <property type="entry name" value="RNR_lg_C"/>
</dbReference>
<comment type="function">
    <text evidence="11 13">Catalyzes the reduction of ribonucleotides to deoxyribonucleotides. May function to provide a pool of deoxyribonucleotide precursors for DNA repair during oxygen limitation and/or for immediate growth after restoration of oxygen.</text>
</comment>
<dbReference type="GO" id="GO:0050897">
    <property type="term" value="F:cobalt ion binding"/>
    <property type="evidence" value="ECO:0007669"/>
    <property type="project" value="InterPro"/>
</dbReference>
<comment type="cofactor">
    <cofactor evidence="1 13">
        <name>adenosylcob(III)alamin</name>
        <dbReference type="ChEBI" id="CHEBI:18408"/>
    </cofactor>
</comment>
<dbReference type="Pfam" id="PF12637">
    <property type="entry name" value="TSCPD"/>
    <property type="match status" value="1"/>
</dbReference>
<evidence type="ECO:0000256" key="11">
    <source>
        <dbReference type="ARBA" id="ARBA00025437"/>
    </source>
</evidence>
<evidence type="ECO:0000259" key="16">
    <source>
        <dbReference type="Pfam" id="PF12637"/>
    </source>
</evidence>